<accession>A0ABS6AEK0</accession>
<reference evidence="2" key="1">
    <citation type="submission" date="2021-06" db="EMBL/GenBank/DDBJ databases">
        <title>Paracoccus bacterium XHP0099 sp. nov., isolated from the surface waters of the Yellow Sea.</title>
        <authorList>
            <person name="Xue H."/>
            <person name="Zhang D."/>
        </authorList>
    </citation>
    <scope>NUCLEOTIDE SEQUENCE</scope>
    <source>
        <strain evidence="2">XHP0099</strain>
    </source>
</reference>
<dbReference type="Proteomes" id="UP001166191">
    <property type="component" value="Unassembled WGS sequence"/>
</dbReference>
<comment type="caution">
    <text evidence="2">The sequence shown here is derived from an EMBL/GenBank/DDBJ whole genome shotgun (WGS) entry which is preliminary data.</text>
</comment>
<sequence>MFWILCLVLALGVAAAILAPVWRGRQTGAAARPAAAYDLEVYRDQLREVERDLERGVIGGEDAARLRTEIGRKVLDADRRLAEAAPAARGGTALVAAVALLAVLAGAVFLYLREGAPGAPDLPMAERLALAQRAYDSRPGQAEAEAAAPPLARAQPEADPEYLALVEQLRAAVAEKPDDPQGMALLAANEIRLGNLAAAREAQQRLVELRGSNASAEELMQLSALMMEAAGGLITPEAEEVLARSLSADPRQPQSRYLLGLLQLQNGRPDRAFPIWRELLEQGPSDAPWVVSIRPNIRDLAWLAGHPDYIPPEAPGALPGPDADALAAAGDMTPEERQQMVGGMVERLEARLVAEGGTPEEWARLISSLGVLGHTDHAREIWGQAQARFAAAPEALAQLRAAAEAAGLVE</sequence>
<dbReference type="EMBL" id="JAHKNG010000001">
    <property type="protein sequence ID" value="MBU3028542.1"/>
    <property type="molecule type" value="Genomic_DNA"/>
</dbReference>
<evidence type="ECO:0000313" key="2">
    <source>
        <dbReference type="EMBL" id="MBU3028542.1"/>
    </source>
</evidence>
<keyword evidence="3" id="KW-1185">Reference proteome</keyword>
<evidence type="ECO:0000256" key="1">
    <source>
        <dbReference type="SAM" id="Phobius"/>
    </source>
</evidence>
<keyword evidence="1" id="KW-0472">Membrane</keyword>
<dbReference type="NCBIfam" id="TIGR03142">
    <property type="entry name" value="cytochro_ccmI"/>
    <property type="match status" value="1"/>
</dbReference>
<dbReference type="RefSeq" id="WP_216031241.1">
    <property type="nucleotide sequence ID" value="NZ_JAHKNG010000001.1"/>
</dbReference>
<name>A0ABS6AEK0_9RHOB</name>
<evidence type="ECO:0000313" key="3">
    <source>
        <dbReference type="Proteomes" id="UP001166191"/>
    </source>
</evidence>
<keyword evidence="1" id="KW-1133">Transmembrane helix</keyword>
<gene>
    <name evidence="2" type="primary">ccmI</name>
    <name evidence="2" type="ORF">KNW02_00240</name>
</gene>
<protein>
    <submittedName>
        <fullName evidence="2">C-type cytochrome biogenesis protein CcmI</fullName>
    </submittedName>
</protein>
<keyword evidence="1" id="KW-0812">Transmembrane</keyword>
<organism evidence="2 3">
    <name type="scientific">Paracoccus marinaquae</name>
    <dbReference type="NCBI Taxonomy" id="2841926"/>
    <lineage>
        <taxon>Bacteria</taxon>
        <taxon>Pseudomonadati</taxon>
        <taxon>Pseudomonadota</taxon>
        <taxon>Alphaproteobacteria</taxon>
        <taxon>Rhodobacterales</taxon>
        <taxon>Paracoccaceae</taxon>
        <taxon>Paracoccus</taxon>
    </lineage>
</organism>
<dbReference type="InterPro" id="IPR017560">
    <property type="entry name" value="Cyt_c_biogenesis_CcmI"/>
</dbReference>
<proteinExistence type="predicted"/>
<feature type="transmembrane region" description="Helical" evidence="1">
    <location>
        <begin position="93"/>
        <end position="112"/>
    </location>
</feature>